<evidence type="ECO:0000259" key="2">
    <source>
        <dbReference type="Pfam" id="PF24905"/>
    </source>
</evidence>
<dbReference type="Ensembl" id="ENSHHUT00000061024.1">
    <property type="protein sequence ID" value="ENSHHUP00000059009.1"/>
    <property type="gene ID" value="ENSHHUG00000035078.1"/>
</dbReference>
<reference evidence="3" key="2">
    <citation type="submission" date="2025-08" db="UniProtKB">
        <authorList>
            <consortium name="Ensembl"/>
        </authorList>
    </citation>
    <scope>IDENTIFICATION</scope>
</reference>
<feature type="region of interest" description="Disordered" evidence="1">
    <location>
        <begin position="18"/>
        <end position="62"/>
    </location>
</feature>
<evidence type="ECO:0000313" key="4">
    <source>
        <dbReference type="Proteomes" id="UP000314982"/>
    </source>
</evidence>
<organism evidence="3 4">
    <name type="scientific">Hucho hucho</name>
    <name type="common">huchen</name>
    <dbReference type="NCBI Taxonomy" id="62062"/>
    <lineage>
        <taxon>Eukaryota</taxon>
        <taxon>Metazoa</taxon>
        <taxon>Chordata</taxon>
        <taxon>Craniata</taxon>
        <taxon>Vertebrata</taxon>
        <taxon>Euteleostomi</taxon>
        <taxon>Actinopterygii</taxon>
        <taxon>Neopterygii</taxon>
        <taxon>Teleostei</taxon>
        <taxon>Protacanthopterygii</taxon>
        <taxon>Salmoniformes</taxon>
        <taxon>Salmonidae</taxon>
        <taxon>Salmoninae</taxon>
        <taxon>Hucho</taxon>
    </lineage>
</organism>
<dbReference type="STRING" id="62062.ENSHHUP00000059009"/>
<dbReference type="InterPro" id="IPR056870">
    <property type="entry name" value="TTC3/DZIP3/RBM44-like_helical"/>
</dbReference>
<dbReference type="PANTHER" id="PTHR17550">
    <property type="entry name" value="E3 UBIQUITIN-PROTEIN LIGASE TTC3"/>
    <property type="match status" value="1"/>
</dbReference>
<dbReference type="Proteomes" id="UP000314982">
    <property type="component" value="Unassembled WGS sequence"/>
</dbReference>
<feature type="compositionally biased region" description="Polar residues" evidence="1">
    <location>
        <begin position="142"/>
        <end position="157"/>
    </location>
</feature>
<feature type="domain" description="TTC3/DZIP3/RBM44-like helical" evidence="2">
    <location>
        <begin position="67"/>
        <end position="124"/>
    </location>
</feature>
<sequence>MMFPPQAHQQLPRHLLHMRGHPGMSSASPASAMAQSVALSPSSANGPSGHFTRPPQQNQAPQPNNVYERIVDRLSVMFPHYSRLVLYKFTGEMRTANGGCLTSLSYEEVINRVAQHILDHQDNSREQLSSAGKGDTGAQPYGTPSRSDSPASVRSTGTPPPANVWKIVGAHKHSQSKAVSSAFSSHCRAHLFSSDKLDVQTQKRSNAG</sequence>
<feature type="compositionally biased region" description="Low complexity" evidence="1">
    <location>
        <begin position="25"/>
        <end position="38"/>
    </location>
</feature>
<name>A0A4W5PDV0_9TELE</name>
<keyword evidence="4" id="KW-1185">Reference proteome</keyword>
<feature type="region of interest" description="Disordered" evidence="1">
    <location>
        <begin position="122"/>
        <end position="164"/>
    </location>
</feature>
<reference evidence="4" key="1">
    <citation type="submission" date="2018-06" db="EMBL/GenBank/DDBJ databases">
        <title>Genome assembly of Danube salmon.</title>
        <authorList>
            <person name="Macqueen D.J."/>
            <person name="Gundappa M.K."/>
        </authorList>
    </citation>
    <scope>NUCLEOTIDE SEQUENCE [LARGE SCALE GENOMIC DNA]</scope>
</reference>
<accession>A0A4W5PDV0</accession>
<reference evidence="3" key="3">
    <citation type="submission" date="2025-09" db="UniProtKB">
        <authorList>
            <consortium name="Ensembl"/>
        </authorList>
    </citation>
    <scope>IDENTIFICATION</scope>
</reference>
<evidence type="ECO:0000256" key="1">
    <source>
        <dbReference type="SAM" id="MobiDB-lite"/>
    </source>
</evidence>
<evidence type="ECO:0000313" key="3">
    <source>
        <dbReference type="Ensembl" id="ENSHHUP00000059009.1"/>
    </source>
</evidence>
<protein>
    <recommendedName>
        <fullName evidence="2">TTC3/DZIP3/RBM44-like helical domain-containing protein</fullName>
    </recommendedName>
</protein>
<dbReference type="Pfam" id="PF24905">
    <property type="entry name" value="TTC3_9th"/>
    <property type="match status" value="1"/>
</dbReference>
<dbReference type="PANTHER" id="PTHR17550:SF8">
    <property type="entry name" value="RING-TYPE E3 UBIQUITIN TRANSFERASE"/>
    <property type="match status" value="1"/>
</dbReference>
<dbReference type="AlphaFoldDB" id="A0A4W5PDV0"/>
<proteinExistence type="predicted"/>